<dbReference type="Proteomes" id="UP000887575">
    <property type="component" value="Unassembled WGS sequence"/>
</dbReference>
<dbReference type="WBParaSite" id="MBELARI_LOCUS5348">
    <property type="protein sequence ID" value="MBELARI_LOCUS5348"/>
    <property type="gene ID" value="MBELARI_LOCUS5348"/>
</dbReference>
<keyword evidence="1" id="KW-1185">Reference proteome</keyword>
<organism evidence="1 2">
    <name type="scientific">Mesorhabditis belari</name>
    <dbReference type="NCBI Taxonomy" id="2138241"/>
    <lineage>
        <taxon>Eukaryota</taxon>
        <taxon>Metazoa</taxon>
        <taxon>Ecdysozoa</taxon>
        <taxon>Nematoda</taxon>
        <taxon>Chromadorea</taxon>
        <taxon>Rhabditida</taxon>
        <taxon>Rhabditina</taxon>
        <taxon>Rhabditomorpha</taxon>
        <taxon>Rhabditoidea</taxon>
        <taxon>Rhabditidae</taxon>
        <taxon>Mesorhabditinae</taxon>
        <taxon>Mesorhabditis</taxon>
    </lineage>
</organism>
<sequence>MMHPLLLKLFPERCAEHRNQQGMTGDGPMHASDRLQHAMMGELSYFPNQLPPPPQPYVNMHHDRQVMHHRTFGKKSGQGDRGFYEDPRKIYRNHGDVFFQPFGYQQQNQPPYVPPPANMKRSKQILKEVADIAIPSSHKEEKHSKVLAEATIDGGAKVISYVDVEGTRRVRIEYDRKSMLEASQSPFARIAPSCMRNVVMKMPEIVPKFPRAFNAKEYEKNRHH</sequence>
<accession>A0AAF3FEN0</accession>
<evidence type="ECO:0000313" key="1">
    <source>
        <dbReference type="Proteomes" id="UP000887575"/>
    </source>
</evidence>
<name>A0AAF3FEN0_9BILA</name>
<reference evidence="2" key="1">
    <citation type="submission" date="2024-02" db="UniProtKB">
        <authorList>
            <consortium name="WormBaseParasite"/>
        </authorList>
    </citation>
    <scope>IDENTIFICATION</scope>
</reference>
<dbReference type="AlphaFoldDB" id="A0AAF3FEN0"/>
<protein>
    <submittedName>
        <fullName evidence="2">Uncharacterized protein</fullName>
    </submittedName>
</protein>
<proteinExistence type="predicted"/>
<evidence type="ECO:0000313" key="2">
    <source>
        <dbReference type="WBParaSite" id="MBELARI_LOCUS5348"/>
    </source>
</evidence>